<evidence type="ECO:0000313" key="2">
    <source>
        <dbReference type="EMBL" id="KAG8461118.1"/>
    </source>
</evidence>
<evidence type="ECO:0000256" key="1">
    <source>
        <dbReference type="SAM" id="SignalP"/>
    </source>
</evidence>
<protein>
    <submittedName>
        <fullName evidence="2">Uncharacterized protein</fullName>
    </submittedName>
</protein>
<gene>
    <name evidence="2" type="ORF">KFE25_003687</name>
</gene>
<name>A0A8J5X7K2_DIALT</name>
<dbReference type="Proteomes" id="UP000751190">
    <property type="component" value="Unassembled WGS sequence"/>
</dbReference>
<keyword evidence="1" id="KW-0732">Signal</keyword>
<organism evidence="2 3">
    <name type="scientific">Diacronema lutheri</name>
    <name type="common">Unicellular marine alga</name>
    <name type="synonym">Monochrysis lutheri</name>
    <dbReference type="NCBI Taxonomy" id="2081491"/>
    <lineage>
        <taxon>Eukaryota</taxon>
        <taxon>Haptista</taxon>
        <taxon>Haptophyta</taxon>
        <taxon>Pavlovophyceae</taxon>
        <taxon>Pavlovales</taxon>
        <taxon>Pavlovaceae</taxon>
        <taxon>Diacronema</taxon>
    </lineage>
</organism>
<accession>A0A8J5X7K2</accession>
<evidence type="ECO:0000313" key="3">
    <source>
        <dbReference type="Proteomes" id="UP000751190"/>
    </source>
</evidence>
<dbReference type="EMBL" id="JAGTXO010000028">
    <property type="protein sequence ID" value="KAG8461118.1"/>
    <property type="molecule type" value="Genomic_DNA"/>
</dbReference>
<reference evidence="2" key="1">
    <citation type="submission" date="2021-05" db="EMBL/GenBank/DDBJ databases">
        <title>The genome of the haptophyte Pavlova lutheri (Diacronema luteri, Pavlovales) - a model for lipid biosynthesis in eukaryotic algae.</title>
        <authorList>
            <person name="Hulatt C.J."/>
            <person name="Posewitz M.C."/>
        </authorList>
    </citation>
    <scope>NUCLEOTIDE SEQUENCE</scope>
    <source>
        <strain evidence="2">NIVA-4/92</strain>
    </source>
</reference>
<comment type="caution">
    <text evidence="2">The sequence shown here is derived from an EMBL/GenBank/DDBJ whole genome shotgun (WGS) entry which is preliminary data.</text>
</comment>
<proteinExistence type="predicted"/>
<dbReference type="AlphaFoldDB" id="A0A8J5X7K2"/>
<keyword evidence="3" id="KW-1185">Reference proteome</keyword>
<feature type="signal peptide" evidence="1">
    <location>
        <begin position="1"/>
        <end position="27"/>
    </location>
</feature>
<feature type="chain" id="PRO_5035199095" evidence="1">
    <location>
        <begin position="28"/>
        <end position="212"/>
    </location>
</feature>
<sequence>MPRAALARRVLAQALLLVGAGASAGRAHTLSGRTFAAPATAAAPRARVAMGAPALAKPYWAGTLFLSLRGSEELALRVDLIEEPGYEPPQGIVRIDECPAYRAGARTRWLLSEDPEDRRDGLWIWGLFREPLYPFVLLELELDASCTLADGRELPGGLYYLQGGHDGRGKGQGAALSGGTVTRRVPLDVPLVGASATYMEPFPVGSYVARQA</sequence>
<dbReference type="OrthoDB" id="185328at2759"/>